<keyword evidence="6 14" id="KW-1133">Transmembrane helix</keyword>
<evidence type="ECO:0000256" key="8">
    <source>
        <dbReference type="ARBA" id="ARBA00023065"/>
    </source>
</evidence>
<keyword evidence="8 14" id="KW-0406">Ion transport</keyword>
<evidence type="ECO:0000256" key="5">
    <source>
        <dbReference type="ARBA" id="ARBA00022723"/>
    </source>
</evidence>
<dbReference type="InterPro" id="IPR003691">
    <property type="entry name" value="FluC"/>
</dbReference>
<evidence type="ECO:0000313" key="16">
    <source>
        <dbReference type="Proteomes" id="UP001579974"/>
    </source>
</evidence>
<comment type="subcellular location">
    <subcellularLocation>
        <location evidence="1 14">Cell membrane</location>
        <topology evidence="1 14">Multi-pass membrane protein</topology>
    </subcellularLocation>
</comment>
<gene>
    <name evidence="14" type="primary">fluC</name>
    <name evidence="14" type="synonym">crcB</name>
    <name evidence="15" type="ORF">KKP3000_003312</name>
</gene>
<feature type="binding site" evidence="14">
    <location>
        <position position="75"/>
    </location>
    <ligand>
        <name>Na(+)</name>
        <dbReference type="ChEBI" id="CHEBI:29101"/>
        <note>structural</note>
    </ligand>
</feature>
<keyword evidence="5 14" id="KW-0479">Metal-binding</keyword>
<comment type="catalytic activity">
    <reaction evidence="12">
        <text>fluoride(in) = fluoride(out)</text>
        <dbReference type="Rhea" id="RHEA:76159"/>
        <dbReference type="ChEBI" id="CHEBI:17051"/>
    </reaction>
    <physiologicalReaction direction="left-to-right" evidence="12">
        <dbReference type="Rhea" id="RHEA:76160"/>
    </physiologicalReaction>
</comment>
<evidence type="ECO:0000256" key="7">
    <source>
        <dbReference type="ARBA" id="ARBA00023053"/>
    </source>
</evidence>
<comment type="activity regulation">
    <text evidence="14">Na(+) is not transported, but it plays an essential structural role and its presence is essential for fluoride channel function.</text>
</comment>
<keyword evidence="16" id="KW-1185">Reference proteome</keyword>
<evidence type="ECO:0000256" key="1">
    <source>
        <dbReference type="ARBA" id="ARBA00004651"/>
    </source>
</evidence>
<keyword evidence="7 14" id="KW-0915">Sodium</keyword>
<reference evidence="15 16" key="1">
    <citation type="journal article" date="2024" name="Int. J. Mol. Sci.">
        <title>Exploration of Alicyclobacillus spp. Genome in Search of Antibiotic Resistance.</title>
        <authorList>
            <person name="Bucka-Kolendo J."/>
            <person name="Kiousi D.E."/>
            <person name="Dekowska A."/>
            <person name="Mikolajczuk-Szczyrba A."/>
            <person name="Karadedos D.M."/>
            <person name="Michael P."/>
            <person name="Galanis A."/>
            <person name="Sokolowska B."/>
        </authorList>
    </citation>
    <scope>NUCLEOTIDE SEQUENCE [LARGE SCALE GENOMIC DNA]</scope>
    <source>
        <strain evidence="15 16">KKP 3000</strain>
    </source>
</reference>
<evidence type="ECO:0000256" key="10">
    <source>
        <dbReference type="ARBA" id="ARBA00023303"/>
    </source>
</evidence>
<evidence type="ECO:0000256" key="13">
    <source>
        <dbReference type="ARBA" id="ARBA00049940"/>
    </source>
</evidence>
<dbReference type="PANTHER" id="PTHR28259:SF16">
    <property type="entry name" value="FLUORIDE-SPECIFIC ION CHANNEL FLUC 2"/>
    <property type="match status" value="1"/>
</dbReference>
<keyword evidence="10 14" id="KW-0407">Ion channel</keyword>
<feature type="transmembrane region" description="Helical" evidence="14">
    <location>
        <begin position="91"/>
        <end position="111"/>
    </location>
</feature>
<dbReference type="Proteomes" id="UP001579974">
    <property type="component" value="Unassembled WGS sequence"/>
</dbReference>
<feature type="binding site" evidence="14">
    <location>
        <position position="72"/>
    </location>
    <ligand>
        <name>Na(+)</name>
        <dbReference type="ChEBI" id="CHEBI:29101"/>
        <note>structural</note>
    </ligand>
</feature>
<organism evidence="15 16">
    <name type="scientific">Alicyclobacillus fastidiosus</name>
    <dbReference type="NCBI Taxonomy" id="392011"/>
    <lineage>
        <taxon>Bacteria</taxon>
        <taxon>Bacillati</taxon>
        <taxon>Bacillota</taxon>
        <taxon>Bacilli</taxon>
        <taxon>Bacillales</taxon>
        <taxon>Alicyclobacillaceae</taxon>
        <taxon>Alicyclobacillus</taxon>
    </lineage>
</organism>
<evidence type="ECO:0000256" key="2">
    <source>
        <dbReference type="ARBA" id="ARBA00022448"/>
    </source>
</evidence>
<dbReference type="EMBL" id="JBDXSU010000004">
    <property type="protein sequence ID" value="MFB5189921.1"/>
    <property type="molecule type" value="Genomic_DNA"/>
</dbReference>
<dbReference type="PANTHER" id="PTHR28259">
    <property type="entry name" value="FLUORIDE EXPORT PROTEIN 1-RELATED"/>
    <property type="match status" value="1"/>
</dbReference>
<comment type="function">
    <text evidence="13 14">Fluoride-specific ion channel. Important for reducing fluoride concentration in the cell, thus reducing its toxicity.</text>
</comment>
<keyword evidence="3 14" id="KW-1003">Cell membrane</keyword>
<protein>
    <recommendedName>
        <fullName evidence="14">Fluoride-specific ion channel FluC</fullName>
    </recommendedName>
</protein>
<evidence type="ECO:0000256" key="3">
    <source>
        <dbReference type="ARBA" id="ARBA00022475"/>
    </source>
</evidence>
<name>A0ABV5ACD3_9BACL</name>
<comment type="caution">
    <text evidence="15">The sequence shown here is derived from an EMBL/GenBank/DDBJ whole genome shotgun (WGS) entry which is preliminary data.</text>
</comment>
<comment type="similarity">
    <text evidence="11 14">Belongs to the fluoride channel Fluc/FEX (TC 1.A.43) family.</text>
</comment>
<evidence type="ECO:0000313" key="15">
    <source>
        <dbReference type="EMBL" id="MFB5189921.1"/>
    </source>
</evidence>
<evidence type="ECO:0000256" key="9">
    <source>
        <dbReference type="ARBA" id="ARBA00023136"/>
    </source>
</evidence>
<keyword evidence="2 14" id="KW-0813">Transport</keyword>
<keyword evidence="4 14" id="KW-0812">Transmembrane</keyword>
<evidence type="ECO:0000256" key="11">
    <source>
        <dbReference type="ARBA" id="ARBA00035120"/>
    </source>
</evidence>
<evidence type="ECO:0000256" key="14">
    <source>
        <dbReference type="HAMAP-Rule" id="MF_00454"/>
    </source>
</evidence>
<dbReference type="RefSeq" id="WP_275476276.1">
    <property type="nucleotide sequence ID" value="NZ_CP162940.1"/>
</dbReference>
<sequence>MNNIMAIFIGGIIGGASRCGLGFIIPAPSGFPLDILVINLVGSLALGTLNGVAASTKMKPWLRNGIGTGMIGSFTTFSTFCVGTIRLAQVHALSALVYVAISLIAGPLLALSGERTALWVVTRKETEVGEVSA</sequence>
<evidence type="ECO:0000256" key="4">
    <source>
        <dbReference type="ARBA" id="ARBA00022692"/>
    </source>
</evidence>
<dbReference type="Pfam" id="PF02537">
    <property type="entry name" value="CRCB"/>
    <property type="match status" value="1"/>
</dbReference>
<dbReference type="HAMAP" id="MF_00454">
    <property type="entry name" value="FluC"/>
    <property type="match status" value="1"/>
</dbReference>
<feature type="transmembrane region" description="Helical" evidence="14">
    <location>
        <begin position="31"/>
        <end position="53"/>
    </location>
</feature>
<keyword evidence="9 14" id="KW-0472">Membrane</keyword>
<evidence type="ECO:0000256" key="6">
    <source>
        <dbReference type="ARBA" id="ARBA00022989"/>
    </source>
</evidence>
<accession>A0ABV5ACD3</accession>
<proteinExistence type="inferred from homology"/>
<feature type="transmembrane region" description="Helical" evidence="14">
    <location>
        <begin position="65"/>
        <end position="85"/>
    </location>
</feature>
<feature type="transmembrane region" description="Helical" evidence="14">
    <location>
        <begin position="7"/>
        <end position="25"/>
    </location>
</feature>
<evidence type="ECO:0000256" key="12">
    <source>
        <dbReference type="ARBA" id="ARBA00035585"/>
    </source>
</evidence>